<dbReference type="GO" id="GO:0003735">
    <property type="term" value="F:structural constituent of ribosome"/>
    <property type="evidence" value="ECO:0007669"/>
    <property type="project" value="InterPro"/>
</dbReference>
<dbReference type="PANTHER" id="PTHR28066:SF1">
    <property type="entry name" value="SMALL RIBOSOMAL SUBUNIT PROTEIN MS37"/>
    <property type="match status" value="1"/>
</dbReference>
<keyword evidence="3" id="KW-0687">Ribonucleoprotein</keyword>
<accession>A0A8H3LXX4</accession>
<evidence type="ECO:0000259" key="2">
    <source>
        <dbReference type="Pfam" id="PF06747"/>
    </source>
</evidence>
<evidence type="ECO:0000313" key="3">
    <source>
        <dbReference type="EMBL" id="GES93208.1"/>
    </source>
</evidence>
<dbReference type="PANTHER" id="PTHR28066">
    <property type="entry name" value="37S RIBOSOMAL PROTEIN MRP10, MITOCHONDRIAL"/>
    <property type="match status" value="1"/>
</dbReference>
<evidence type="ECO:0000256" key="1">
    <source>
        <dbReference type="ARBA" id="ARBA00023157"/>
    </source>
</evidence>
<gene>
    <name evidence="3" type="ORF">RCL2_001996400</name>
</gene>
<dbReference type="GO" id="GO:0032543">
    <property type="term" value="P:mitochondrial translation"/>
    <property type="evidence" value="ECO:0007669"/>
    <property type="project" value="InterPro"/>
</dbReference>
<name>A0A8H3LXX4_9GLOM</name>
<keyword evidence="3" id="KW-0689">Ribosomal protein</keyword>
<dbReference type="EMBL" id="BLAL01000223">
    <property type="protein sequence ID" value="GES93208.1"/>
    <property type="molecule type" value="Genomic_DNA"/>
</dbReference>
<dbReference type="InterPro" id="IPR009069">
    <property type="entry name" value="Cys_alpha_HP_mot_SF"/>
</dbReference>
<protein>
    <submittedName>
        <fullName evidence="3">Ribosomal protein subunit Mrp10</fullName>
    </submittedName>
</protein>
<dbReference type="GO" id="GO:0005763">
    <property type="term" value="C:mitochondrial small ribosomal subunit"/>
    <property type="evidence" value="ECO:0007669"/>
    <property type="project" value="TreeGrafter"/>
</dbReference>
<dbReference type="InterPro" id="IPR017264">
    <property type="entry name" value="Ribosomal_mS37_fun"/>
</dbReference>
<dbReference type="AlphaFoldDB" id="A0A8H3LXX4"/>
<proteinExistence type="predicted"/>
<comment type="caution">
    <text evidence="3">The sequence shown here is derived from an EMBL/GenBank/DDBJ whole genome shotgun (WGS) entry which is preliminary data.</text>
</comment>
<organism evidence="3 4">
    <name type="scientific">Rhizophagus clarus</name>
    <dbReference type="NCBI Taxonomy" id="94130"/>
    <lineage>
        <taxon>Eukaryota</taxon>
        <taxon>Fungi</taxon>
        <taxon>Fungi incertae sedis</taxon>
        <taxon>Mucoromycota</taxon>
        <taxon>Glomeromycotina</taxon>
        <taxon>Glomeromycetes</taxon>
        <taxon>Glomerales</taxon>
        <taxon>Glomeraceae</taxon>
        <taxon>Rhizophagus</taxon>
    </lineage>
</organism>
<keyword evidence="1" id="KW-1015">Disulfide bond</keyword>
<feature type="domain" description="CHCH" evidence="2">
    <location>
        <begin position="34"/>
        <end position="68"/>
    </location>
</feature>
<dbReference type="Pfam" id="PF06747">
    <property type="entry name" value="CHCH"/>
    <property type="match status" value="1"/>
</dbReference>
<dbReference type="SUPFAM" id="SSF47072">
    <property type="entry name" value="Cysteine alpha-hairpin motif"/>
    <property type="match status" value="1"/>
</dbReference>
<dbReference type="OrthoDB" id="2210at2759"/>
<dbReference type="InterPro" id="IPR010625">
    <property type="entry name" value="CHCH"/>
</dbReference>
<sequence>MYIREWGGKAKLTDRKIKERIHPLQSKLDQRGPCTPEMAALLTCWATSSVDSPSCAQTVQALTECMRKAPKSSKHTNTINYHLARLGKFL</sequence>
<reference evidence="3" key="1">
    <citation type="submission" date="2019-10" db="EMBL/GenBank/DDBJ databases">
        <title>Conservation and host-specific expression of non-tandemly repeated heterogenous ribosome RNA gene in arbuscular mycorrhizal fungi.</title>
        <authorList>
            <person name="Maeda T."/>
            <person name="Kobayashi Y."/>
            <person name="Nakagawa T."/>
            <person name="Ezawa T."/>
            <person name="Yamaguchi K."/>
            <person name="Bino T."/>
            <person name="Nishimoto Y."/>
            <person name="Shigenobu S."/>
            <person name="Kawaguchi M."/>
        </authorList>
    </citation>
    <scope>NUCLEOTIDE SEQUENCE</scope>
    <source>
        <strain evidence="3">HR1</strain>
    </source>
</reference>
<dbReference type="PROSITE" id="PS51808">
    <property type="entry name" value="CHCH"/>
    <property type="match status" value="1"/>
</dbReference>
<evidence type="ECO:0000313" key="4">
    <source>
        <dbReference type="Proteomes" id="UP000615446"/>
    </source>
</evidence>
<dbReference type="Proteomes" id="UP000615446">
    <property type="component" value="Unassembled WGS sequence"/>
</dbReference>